<dbReference type="OrthoDB" id="531568at2"/>
<sequence precursor="true">MKKNLSILSGLILAAGLSATLLAQPSTAPEGASVYIVSPQNGDTVSTTFTVVFGLSGMGVAPAGIAMPNTGHHHLLINMDTLPDLGQPLGADVMHFGLGQTETTVTLEPGQHTLQLVLGDHMHVPHNPPVMSEKITITVE</sequence>
<dbReference type="Pfam" id="PF14347">
    <property type="entry name" value="DUF4399"/>
    <property type="match status" value="1"/>
</dbReference>
<reference evidence="3 4" key="1">
    <citation type="submission" date="2015-11" db="EMBL/GenBank/DDBJ databases">
        <authorList>
            <person name="Zhang Y."/>
            <person name="Guo Z."/>
        </authorList>
    </citation>
    <scope>NUCLEOTIDE SEQUENCE [LARGE SCALE GENOMIC DNA]</scope>
    <source>
        <strain evidence="3 4">KCTC 32221</strain>
    </source>
</reference>
<keyword evidence="1" id="KW-0732">Signal</keyword>
<name>A0A0S2K9V4_9GAMM</name>
<evidence type="ECO:0000256" key="1">
    <source>
        <dbReference type="SAM" id="SignalP"/>
    </source>
</evidence>
<dbReference type="Proteomes" id="UP000065641">
    <property type="component" value="Chromosome"/>
</dbReference>
<accession>A0A0S2K9V4</accession>
<dbReference type="EMBL" id="CP013189">
    <property type="protein sequence ID" value="ALO45131.1"/>
    <property type="molecule type" value="Genomic_DNA"/>
</dbReference>
<gene>
    <name evidence="3" type="ORF">PS2015_445</name>
</gene>
<dbReference type="RefSeq" id="WP_058020627.1">
    <property type="nucleotide sequence ID" value="NZ_CP013189.1"/>
</dbReference>
<dbReference type="AlphaFoldDB" id="A0A0S2K9V4"/>
<feature type="signal peptide" evidence="1">
    <location>
        <begin position="1"/>
        <end position="23"/>
    </location>
</feature>
<feature type="chain" id="PRO_5006601349" evidence="1">
    <location>
        <begin position="24"/>
        <end position="140"/>
    </location>
</feature>
<proteinExistence type="predicted"/>
<keyword evidence="4" id="KW-1185">Reference proteome</keyword>
<evidence type="ECO:0000313" key="3">
    <source>
        <dbReference type="EMBL" id="ALO45131.1"/>
    </source>
</evidence>
<feature type="domain" description="DUF4399" evidence="2">
    <location>
        <begin position="51"/>
        <end position="140"/>
    </location>
</feature>
<evidence type="ECO:0000259" key="2">
    <source>
        <dbReference type="Pfam" id="PF14347"/>
    </source>
</evidence>
<dbReference type="KEGG" id="pspi:PS2015_445"/>
<protein>
    <submittedName>
        <fullName evidence="3">Uncharacterized conserved secreted protein</fullName>
    </submittedName>
</protein>
<dbReference type="PATRIC" id="fig|1249552.3.peg.451"/>
<dbReference type="InterPro" id="IPR025512">
    <property type="entry name" value="DUF4399"/>
</dbReference>
<evidence type="ECO:0000313" key="4">
    <source>
        <dbReference type="Proteomes" id="UP000065641"/>
    </source>
</evidence>
<organism evidence="3 4">
    <name type="scientific">Pseudohongiella spirulinae</name>
    <dbReference type="NCBI Taxonomy" id="1249552"/>
    <lineage>
        <taxon>Bacteria</taxon>
        <taxon>Pseudomonadati</taxon>
        <taxon>Pseudomonadota</taxon>
        <taxon>Gammaproteobacteria</taxon>
        <taxon>Pseudomonadales</taxon>
        <taxon>Pseudohongiellaceae</taxon>
        <taxon>Pseudohongiella</taxon>
    </lineage>
</organism>